<dbReference type="AlphaFoldDB" id="A0A433XXB7"/>
<feature type="transmembrane region" description="Helical" evidence="2">
    <location>
        <begin position="306"/>
        <end position="326"/>
    </location>
</feature>
<feature type="transmembrane region" description="Helical" evidence="2">
    <location>
        <begin position="372"/>
        <end position="393"/>
    </location>
</feature>
<accession>A0A433XXB7</accession>
<keyword evidence="3" id="KW-0732">Signal</keyword>
<evidence type="ECO:0000256" key="2">
    <source>
        <dbReference type="SAM" id="Phobius"/>
    </source>
</evidence>
<organism evidence="4 5">
    <name type="scientific">Paenibacillus anaericanus</name>
    <dbReference type="NCBI Taxonomy" id="170367"/>
    <lineage>
        <taxon>Bacteria</taxon>
        <taxon>Bacillati</taxon>
        <taxon>Bacillota</taxon>
        <taxon>Bacilli</taxon>
        <taxon>Bacillales</taxon>
        <taxon>Paenibacillaceae</taxon>
        <taxon>Paenibacillus</taxon>
    </lineage>
</organism>
<reference evidence="4 5" key="1">
    <citation type="submission" date="2018-12" db="EMBL/GenBank/DDBJ databases">
        <authorList>
            <person name="Sun L."/>
            <person name="Chen Z."/>
        </authorList>
    </citation>
    <scope>NUCLEOTIDE SEQUENCE [LARGE SCALE GENOMIC DNA]</scope>
    <source>
        <strain evidence="4 5">DSM 15890</strain>
    </source>
</reference>
<feature type="transmembrane region" description="Helical" evidence="2">
    <location>
        <begin position="60"/>
        <end position="85"/>
    </location>
</feature>
<comment type="caution">
    <text evidence="4">The sequence shown here is derived from an EMBL/GenBank/DDBJ whole genome shotgun (WGS) entry which is preliminary data.</text>
</comment>
<feature type="compositionally biased region" description="Basic and acidic residues" evidence="1">
    <location>
        <begin position="542"/>
        <end position="551"/>
    </location>
</feature>
<feature type="chain" id="PRO_5039298775" description="YtxH domain-containing protein" evidence="3">
    <location>
        <begin position="26"/>
        <end position="775"/>
    </location>
</feature>
<feature type="transmembrane region" description="Helical" evidence="2">
    <location>
        <begin position="338"/>
        <end position="360"/>
    </location>
</feature>
<evidence type="ECO:0000256" key="3">
    <source>
        <dbReference type="SAM" id="SignalP"/>
    </source>
</evidence>
<evidence type="ECO:0000256" key="1">
    <source>
        <dbReference type="SAM" id="MobiDB-lite"/>
    </source>
</evidence>
<feature type="compositionally biased region" description="Basic and acidic residues" evidence="1">
    <location>
        <begin position="684"/>
        <end position="707"/>
    </location>
</feature>
<feature type="compositionally biased region" description="Basic and acidic residues" evidence="1">
    <location>
        <begin position="569"/>
        <end position="578"/>
    </location>
</feature>
<feature type="transmembrane region" description="Helical" evidence="2">
    <location>
        <begin position="277"/>
        <end position="300"/>
    </location>
</feature>
<name>A0A433XXB7_9BACL</name>
<keyword evidence="5" id="KW-1185">Reference proteome</keyword>
<protein>
    <recommendedName>
        <fullName evidence="6">YtxH domain-containing protein</fullName>
    </recommendedName>
</protein>
<feature type="transmembrane region" description="Helical" evidence="2">
    <location>
        <begin position="141"/>
        <end position="163"/>
    </location>
</feature>
<feature type="transmembrane region" description="Helical" evidence="2">
    <location>
        <begin position="106"/>
        <end position="126"/>
    </location>
</feature>
<feature type="compositionally biased region" description="Basic and acidic residues" evidence="1">
    <location>
        <begin position="662"/>
        <end position="673"/>
    </location>
</feature>
<evidence type="ECO:0000313" key="4">
    <source>
        <dbReference type="EMBL" id="RUT39500.1"/>
    </source>
</evidence>
<feature type="compositionally biased region" description="Polar residues" evidence="1">
    <location>
        <begin position="710"/>
        <end position="720"/>
    </location>
</feature>
<dbReference type="Proteomes" id="UP000279446">
    <property type="component" value="Unassembled WGS sequence"/>
</dbReference>
<evidence type="ECO:0000313" key="5">
    <source>
        <dbReference type="Proteomes" id="UP000279446"/>
    </source>
</evidence>
<feature type="compositionally biased region" description="Polar residues" evidence="1">
    <location>
        <begin position="649"/>
        <end position="661"/>
    </location>
</feature>
<feature type="compositionally biased region" description="Basic and acidic residues" evidence="1">
    <location>
        <begin position="459"/>
        <end position="502"/>
    </location>
</feature>
<proteinExistence type="predicted"/>
<dbReference type="RefSeq" id="WP_127194989.1">
    <property type="nucleotide sequence ID" value="NZ_RZNY01000044.1"/>
</dbReference>
<feature type="compositionally biased region" description="Polar residues" evidence="1">
    <location>
        <begin position="624"/>
        <end position="635"/>
    </location>
</feature>
<dbReference type="EMBL" id="RZNY01000044">
    <property type="protein sequence ID" value="RUT39500.1"/>
    <property type="molecule type" value="Genomic_DNA"/>
</dbReference>
<feature type="compositionally biased region" description="Basic and acidic residues" evidence="1">
    <location>
        <begin position="765"/>
        <end position="775"/>
    </location>
</feature>
<keyword evidence="2" id="KW-0472">Membrane</keyword>
<feature type="region of interest" description="Disordered" evidence="1">
    <location>
        <begin position="416"/>
        <end position="775"/>
    </location>
</feature>
<feature type="compositionally biased region" description="Basic and acidic residues" evidence="1">
    <location>
        <begin position="593"/>
        <end position="606"/>
    </location>
</feature>
<dbReference type="OrthoDB" id="10014744at2"/>
<keyword evidence="2" id="KW-1133">Transmembrane helix</keyword>
<gene>
    <name evidence="4" type="ORF">EJP82_26070</name>
</gene>
<evidence type="ECO:0008006" key="6">
    <source>
        <dbReference type="Google" id="ProtNLM"/>
    </source>
</evidence>
<keyword evidence="2" id="KW-0812">Transmembrane</keyword>
<feature type="signal peptide" evidence="3">
    <location>
        <begin position="1"/>
        <end position="25"/>
    </location>
</feature>
<sequence>MRTKLFWSSLILVFTTLLMSTVTHAAAEEWFPPIEGFDHSPISNYSWDPPSGLLGSLNPLYIFAIVLFLLIVFLYRFGLMFFDFGKNPTVLYSLLDTAMEMVSSRLWDIIMYFLGFFIVIGIFFMIQDYRRGNLANIGKRVVNFGLAFIIATAVVSLSGAVIIKANEATQLLGEQISSKILGSDDSNQVSLYTSAWNAVIESPFGRGEVGDPNITVTAAEAAELSAKTKTTVEAGTKWSSLILSFPQESDERSDIVASFEQWHEEEYKTAFSSGNRFLISLFILIVGIVGFVFFLVFGIIFLGLFITFVLIVLSAMVMIPISFTPLDSSFLLMKWGKMFGFILVATVSVQVYVTFFIILIDLISTVPDMHFALSLSLITIIFLLGIVLFFFLCNKMFGGKARRGFDSYKRSRRNKKESNIAEEQDKDFNNDRSNNRRRGNIVKGDRIDKWQDSVVSRESSNDRVNPDKEATVETGKRRLVRDRSVDRIASKDRIRDAGDKETSTQQEPEQTRIPGTLKRSNKAGNPDKLGKESPQGNAGRLTRADAPKGKDTTLLVDSGKKVGPTNHNDSNDRIEREPVNSGKIVGSTNQNDSNDRIERDKQHDAKSSPGMATPNEEAKLVPNKNPNKSKPTDSSAAPRIKRLTKNENRTNQSSAGRSNSNDVDRTADVKRGPTSDTNILTPKKSSERSDRNDQVRKDSSSSSKEARVTGGQSSSTSTNVERTDKKPFSNNITDKSDGSGLIKRLTRSAPLTKKVKNQESGNTTKNKDSLGDDKR</sequence>